<keyword evidence="9" id="KW-0812">Transmembrane</keyword>
<feature type="domain" description="Signal transduction histidine kinase subgroup 3 dimerisation and phosphoacceptor" evidence="10">
    <location>
        <begin position="181"/>
        <end position="245"/>
    </location>
</feature>
<proteinExistence type="predicted"/>
<dbReference type="GO" id="GO:0005524">
    <property type="term" value="F:ATP binding"/>
    <property type="evidence" value="ECO:0007669"/>
    <property type="project" value="UniProtKB-KW"/>
</dbReference>
<dbReference type="KEGG" id="cef:CE2341"/>
<evidence type="ECO:0000259" key="10">
    <source>
        <dbReference type="Pfam" id="PF07730"/>
    </source>
</evidence>
<dbReference type="GO" id="GO:0016020">
    <property type="term" value="C:membrane"/>
    <property type="evidence" value="ECO:0007669"/>
    <property type="project" value="InterPro"/>
</dbReference>
<feature type="transmembrane region" description="Helical" evidence="9">
    <location>
        <begin position="53"/>
        <end position="72"/>
    </location>
</feature>
<dbReference type="InterPro" id="IPR011712">
    <property type="entry name" value="Sig_transdc_His_kin_sub3_dim/P"/>
</dbReference>
<keyword evidence="3" id="KW-0597">Phosphoprotein</keyword>
<organism evidence="11 12">
    <name type="scientific">Corynebacterium efficiens (strain DSM 44549 / YS-314 / AJ 12310 / JCM 11189 / NBRC 100395)</name>
    <dbReference type="NCBI Taxonomy" id="196164"/>
    <lineage>
        <taxon>Bacteria</taxon>
        <taxon>Bacillati</taxon>
        <taxon>Actinomycetota</taxon>
        <taxon>Actinomycetes</taxon>
        <taxon>Mycobacteriales</taxon>
        <taxon>Corynebacteriaceae</taxon>
        <taxon>Corynebacterium</taxon>
    </lineage>
</organism>
<keyword evidence="9" id="KW-1133">Transmembrane helix</keyword>
<evidence type="ECO:0000256" key="5">
    <source>
        <dbReference type="ARBA" id="ARBA00022741"/>
    </source>
</evidence>
<evidence type="ECO:0000256" key="9">
    <source>
        <dbReference type="SAM" id="Phobius"/>
    </source>
</evidence>
<protein>
    <recommendedName>
        <fullName evidence="2">histidine kinase</fullName>
        <ecNumber evidence="2">2.7.13.3</ecNumber>
    </recommendedName>
</protein>
<sequence length="380" mass="41313">MKTNARITIMQEMGTSRLVPTSRFPGTPALTAAFALLAFLIFALQWFPEEPTWSGIELILFLSIASSLPLSVHFPRATAIMLAIAYLGVLAADARPGLLFLIAPCVVGVLAFRRHWWWALLPLATAMLSGFHQPSEGRFVVDVESFLIGFLMFLLPLGGGSWFGAVARSREAEQRRIRERREELSHALHDDIATRLSSVIVQLEAAGIRSANSNPALVADLTDSALAVRTTLASLRMLIDNLSSPVDAVADTGRTSLVPLLMHGADSLRRQGFDVNCDIRSGSTTGLPLISASLDKVLGEALANVAKHGDPEEQVRIVADCSPRRTEITIENSYTDEEARTGSNRLGIETMQRHLAADRGDLHISDSGRVWTVVISIPTT</sequence>
<dbReference type="Pfam" id="PF07730">
    <property type="entry name" value="HisKA_3"/>
    <property type="match status" value="1"/>
</dbReference>
<accession>Q8FN07</accession>
<evidence type="ECO:0000256" key="8">
    <source>
        <dbReference type="ARBA" id="ARBA00023012"/>
    </source>
</evidence>
<evidence type="ECO:0000256" key="2">
    <source>
        <dbReference type="ARBA" id="ARBA00012438"/>
    </source>
</evidence>
<dbReference type="Gene3D" id="3.30.565.10">
    <property type="entry name" value="Histidine kinase-like ATPase, C-terminal domain"/>
    <property type="match status" value="1"/>
</dbReference>
<reference evidence="11 12" key="1">
    <citation type="journal article" date="2003" name="Genome Res.">
        <title>Comparative complete genome sequence analysis of the amino acid replacements responsible for the thermostability of Corynebacterium efficiens.</title>
        <authorList>
            <person name="Nishio Y."/>
            <person name="Nakamura Y."/>
            <person name="Kawarabayasi Y."/>
            <person name="Usuda Y."/>
            <person name="Kimura E."/>
            <person name="Sugimoto S."/>
            <person name="Matsui K."/>
            <person name="Yamagishi A."/>
            <person name="Kikuchi H."/>
            <person name="Ikeo K."/>
            <person name="Gojobori T."/>
        </authorList>
    </citation>
    <scope>NUCLEOTIDE SEQUENCE [LARGE SCALE GENOMIC DNA]</scope>
    <source>
        <strain evidence="12">DSM 44549 / YS-314 / AJ 12310 / JCM 11189 / NBRC 100395</strain>
    </source>
</reference>
<evidence type="ECO:0000256" key="4">
    <source>
        <dbReference type="ARBA" id="ARBA00022679"/>
    </source>
</evidence>
<keyword evidence="5" id="KW-0547">Nucleotide-binding</keyword>
<dbReference type="GO" id="GO:0000155">
    <property type="term" value="F:phosphorelay sensor kinase activity"/>
    <property type="evidence" value="ECO:0007669"/>
    <property type="project" value="InterPro"/>
</dbReference>
<keyword evidence="12" id="KW-1185">Reference proteome</keyword>
<name>Q8FN07_COREF</name>
<dbReference type="Gene3D" id="1.20.5.1930">
    <property type="match status" value="1"/>
</dbReference>
<dbReference type="PANTHER" id="PTHR24421:SF10">
    <property type="entry name" value="NITRATE_NITRITE SENSOR PROTEIN NARQ"/>
    <property type="match status" value="1"/>
</dbReference>
<keyword evidence="4" id="KW-0808">Transferase</keyword>
<evidence type="ECO:0000256" key="6">
    <source>
        <dbReference type="ARBA" id="ARBA00022777"/>
    </source>
</evidence>
<keyword evidence="7" id="KW-0067">ATP-binding</keyword>
<dbReference type="EMBL" id="BA000035">
    <property type="protein sequence ID" value="BAC19151.1"/>
    <property type="molecule type" value="Genomic_DNA"/>
</dbReference>
<dbReference type="HOGENOM" id="CLU_727066_0_0_11"/>
<dbReference type="PANTHER" id="PTHR24421">
    <property type="entry name" value="NITRATE/NITRITE SENSOR PROTEIN NARX-RELATED"/>
    <property type="match status" value="1"/>
</dbReference>
<keyword evidence="6" id="KW-0418">Kinase</keyword>
<feature type="transmembrane region" description="Helical" evidence="9">
    <location>
        <begin position="27"/>
        <end position="47"/>
    </location>
</feature>
<dbReference type="EC" id="2.7.13.3" evidence="2"/>
<dbReference type="Proteomes" id="UP000001409">
    <property type="component" value="Chromosome"/>
</dbReference>
<evidence type="ECO:0000256" key="1">
    <source>
        <dbReference type="ARBA" id="ARBA00000085"/>
    </source>
</evidence>
<keyword evidence="8" id="KW-0902">Two-component regulatory system</keyword>
<keyword evidence="9" id="KW-0472">Membrane</keyword>
<feature type="transmembrane region" description="Helical" evidence="9">
    <location>
        <begin position="84"/>
        <end position="112"/>
    </location>
</feature>
<dbReference type="STRING" id="196164.gene:10742774"/>
<evidence type="ECO:0000256" key="7">
    <source>
        <dbReference type="ARBA" id="ARBA00022840"/>
    </source>
</evidence>
<dbReference type="GO" id="GO:0046983">
    <property type="term" value="F:protein dimerization activity"/>
    <property type="evidence" value="ECO:0007669"/>
    <property type="project" value="InterPro"/>
</dbReference>
<evidence type="ECO:0000256" key="3">
    <source>
        <dbReference type="ARBA" id="ARBA00022553"/>
    </source>
</evidence>
<dbReference type="InterPro" id="IPR050482">
    <property type="entry name" value="Sensor_HK_TwoCompSys"/>
</dbReference>
<dbReference type="AlphaFoldDB" id="Q8FN07"/>
<dbReference type="eggNOG" id="COG4585">
    <property type="taxonomic scope" value="Bacteria"/>
</dbReference>
<comment type="catalytic activity">
    <reaction evidence="1">
        <text>ATP + protein L-histidine = ADP + protein N-phospho-L-histidine.</text>
        <dbReference type="EC" id="2.7.13.3"/>
    </reaction>
</comment>
<dbReference type="InterPro" id="IPR036890">
    <property type="entry name" value="HATPase_C_sf"/>
</dbReference>
<feature type="transmembrane region" description="Helical" evidence="9">
    <location>
        <begin position="146"/>
        <end position="167"/>
    </location>
</feature>
<evidence type="ECO:0000313" key="12">
    <source>
        <dbReference type="Proteomes" id="UP000001409"/>
    </source>
</evidence>
<evidence type="ECO:0000313" key="11">
    <source>
        <dbReference type="EMBL" id="BAC19151.1"/>
    </source>
</evidence>